<dbReference type="PANTHER" id="PTHR45527">
    <property type="entry name" value="NONRIBOSOMAL PEPTIDE SYNTHETASE"/>
    <property type="match status" value="1"/>
</dbReference>
<dbReference type="Gene3D" id="3.40.50.1820">
    <property type="entry name" value="alpha/beta hydrolase"/>
    <property type="match status" value="1"/>
</dbReference>
<sequence>GEIEAVLLAHPAIAQAAVIAREDQPGDKRLIGYLVERDGASIDTVVVRAHLAASLPDYMLPAALVVLPALPLNANGKLDRAALPAPAYEATEGNRQARDPREELLCQVFAEVLGLTQVGIDDDFFDLGGHSLLATRLASRIRAVLGVELPIRALFESPTVAGLAGRLTDADAARPALVAGPRAEIVPLSFAQTRLWFLRELEGGNANYNIPVALRLRGELDAEALRAALWDLLVRHEVLRTVFPAAGGVPRQRILPPGHVSLDMPTVDVLEADLREQVLQVSALPFDLRSDIPLRARVFRLRPQEHVLLIVVHHIAGDAWSMGPMARDVSIAYAARSGGESPAWEPLPVQYADYALWQRDLLGDPDDPRSLHTAQLAYWRETLAGLPEELTLPTDRPRPPVATHRGATAPIHIDAGLHRRLTALARAEGVTMFMVLQAALATLLSRLGAGTDIPIGTPIAGRTDDSLDHLVGFFVNTLVIRTDLSGDPSFGELLHRVRERGLDAFAHQDVPFERLVEDLAPARSMARHPLFQTMLALQNTAPVTLNLPGLHIERLDTGDNPVFDLTFMLGELFDAEGGAAGLGGAVTFAADLFDRATVEVLVERFVRVLAASAADPDVQVDAIDVLGEVERRRVLIEWNDTARDVPARTLPELFQTQAARTPDATAVIHDQTQVTYAELNARANRLAHLLIARGAGPEHLIAVALPRSIDLITAILAVAKAGAAYLPIDPDHPAGRIAHILTNAAPALLITHTTTPLPGISLPATIHLDTQPHAHHPATDPTDRHRARPLHTRHPAYLIYTSGSTGTPKGVTVTHHGLAHLLTAQTERFHLTPTSRVLQFASPSFDAAIAEIAVTLTTGATLITAPRHHLLPGPDLTRLINHHHITHLTLPPTALPHLDPATLPTLTHLITAGEPLPAHHARTWTRHHTLINAYGPTETTVCATTATITPDTPITIGTPITNTHTYVLDHHLQPVPPGVPGELYITGPTLARGYHHQPALTAERFIANPYGAPGERMYRTGDLARWNHNGHLEHLGRTDHQIKIRGHRIEPGEIEAVLLAHPAIAQAAVIAREDQPGDKRLIGYVVPTASTELPEAAPAADLDSAAVRSHLSRFLPDYMVPSAVVILDALPLNANGKLDRAALPAPDYTGGSTGREPRNLREGLLSRIFAEILDLPQVGIDDNFFDLGGHSLLAVQLLSCIRDATGVELSLVNMFQHPTVAGLASLLDGGVEDDPFQPVLPLRSHGERPPLLCFPPASGLSWSYTGLIRHLPSEQPVYGLQSPAFDGTASPADLDALVTLYLDRVRSAQPSGPYHLLGWSIGGNLAHAVAERLQRSGEKVALLALMDSYPPNLEAPIIEVDDHGILLDLLRSLGCETEGTEHPLTVTETLHIIQREFATTWVLEEDHIRAFAQTIKDNLRLFQRSTPGVFEGDIHHFPATEGRVPEEGVMAQWRPFFTGSLHTYPVNSTHSDMTRPEPLRQVAAVLADLLGGRPE</sequence>
<organism evidence="6 7">
    <name type="scientific">Streptosporangium subroseum</name>
    <dbReference type="NCBI Taxonomy" id="106412"/>
    <lineage>
        <taxon>Bacteria</taxon>
        <taxon>Bacillati</taxon>
        <taxon>Actinomycetota</taxon>
        <taxon>Actinomycetes</taxon>
        <taxon>Streptosporangiales</taxon>
        <taxon>Streptosporangiaceae</taxon>
        <taxon>Streptosporangium</taxon>
    </lineage>
</organism>
<dbReference type="FunFam" id="3.30.559.10:FF:000012">
    <property type="entry name" value="Non-ribosomal peptide synthetase"/>
    <property type="match status" value="1"/>
</dbReference>
<dbReference type="PANTHER" id="PTHR45527:SF1">
    <property type="entry name" value="FATTY ACID SYNTHASE"/>
    <property type="match status" value="1"/>
</dbReference>
<dbReference type="Gene3D" id="1.10.1200.10">
    <property type="entry name" value="ACP-like"/>
    <property type="match status" value="1"/>
</dbReference>
<comment type="similarity">
    <text evidence="2">Belongs to the ATP-dependent AMP-binding enzyme family.</text>
</comment>
<dbReference type="GO" id="GO:0031177">
    <property type="term" value="F:phosphopantetheine binding"/>
    <property type="evidence" value="ECO:0007669"/>
    <property type="project" value="InterPro"/>
</dbReference>
<dbReference type="FunFam" id="3.40.50.12780:FF:000012">
    <property type="entry name" value="Non-ribosomal peptide synthetase"/>
    <property type="match status" value="1"/>
</dbReference>
<dbReference type="FunFam" id="1.10.1200.10:FF:000005">
    <property type="entry name" value="Nonribosomal peptide synthetase 1"/>
    <property type="match status" value="1"/>
</dbReference>
<dbReference type="Pfam" id="PF00501">
    <property type="entry name" value="AMP-binding"/>
    <property type="match status" value="1"/>
</dbReference>
<evidence type="ECO:0000256" key="2">
    <source>
        <dbReference type="ARBA" id="ARBA00006432"/>
    </source>
</evidence>
<keyword evidence="4" id="KW-0597">Phosphoprotein</keyword>
<gene>
    <name evidence="6" type="ORF">SAMN05216276_1001406</name>
</gene>
<dbReference type="InterPro" id="IPR009081">
    <property type="entry name" value="PP-bd_ACP"/>
</dbReference>
<dbReference type="FunFam" id="3.40.50.980:FF:000001">
    <property type="entry name" value="Non-ribosomal peptide synthetase"/>
    <property type="match status" value="1"/>
</dbReference>
<dbReference type="SUPFAM" id="SSF56801">
    <property type="entry name" value="Acetyl-CoA synthetase-like"/>
    <property type="match status" value="2"/>
</dbReference>
<proteinExistence type="inferred from homology"/>
<dbReference type="InterPro" id="IPR006162">
    <property type="entry name" value="Ppantetheine_attach_site"/>
</dbReference>
<accession>A0A239AHJ1</accession>
<keyword evidence="7" id="KW-1185">Reference proteome</keyword>
<dbReference type="GO" id="GO:0003824">
    <property type="term" value="F:catalytic activity"/>
    <property type="evidence" value="ECO:0007669"/>
    <property type="project" value="InterPro"/>
</dbReference>
<dbReference type="Pfam" id="PF00668">
    <property type="entry name" value="Condensation"/>
    <property type="match status" value="1"/>
</dbReference>
<protein>
    <submittedName>
        <fullName evidence="6">Nonribosomal peptide synthetase DhbF</fullName>
    </submittedName>
</protein>
<dbReference type="InterPro" id="IPR023213">
    <property type="entry name" value="CAT-like_dom_sf"/>
</dbReference>
<dbReference type="InterPro" id="IPR045851">
    <property type="entry name" value="AMP-bd_C_sf"/>
</dbReference>
<reference evidence="6 7" key="1">
    <citation type="submission" date="2017-06" db="EMBL/GenBank/DDBJ databases">
        <authorList>
            <person name="Kim H.J."/>
            <person name="Triplett B.A."/>
        </authorList>
    </citation>
    <scope>NUCLEOTIDE SEQUENCE [LARGE SCALE GENOMIC DNA]</scope>
    <source>
        <strain evidence="6 7">CGMCC 4.2132</strain>
    </source>
</reference>
<dbReference type="GO" id="GO:0072330">
    <property type="term" value="P:monocarboxylic acid biosynthetic process"/>
    <property type="evidence" value="ECO:0007669"/>
    <property type="project" value="UniProtKB-ARBA"/>
</dbReference>
<dbReference type="GO" id="GO:0043041">
    <property type="term" value="P:amino acid activation for nonribosomal peptide biosynthetic process"/>
    <property type="evidence" value="ECO:0007669"/>
    <property type="project" value="TreeGrafter"/>
</dbReference>
<dbReference type="Pfam" id="PF13193">
    <property type="entry name" value="AMP-binding_C"/>
    <property type="match status" value="2"/>
</dbReference>
<dbReference type="Gene3D" id="3.30.300.30">
    <property type="match status" value="2"/>
</dbReference>
<evidence type="ECO:0000256" key="4">
    <source>
        <dbReference type="ARBA" id="ARBA00022553"/>
    </source>
</evidence>
<dbReference type="InterPro" id="IPR001242">
    <property type="entry name" value="Condensation_dom"/>
</dbReference>
<dbReference type="Gene3D" id="3.30.559.30">
    <property type="entry name" value="Nonribosomal peptide synthetase, condensation domain"/>
    <property type="match status" value="1"/>
</dbReference>
<dbReference type="InterPro" id="IPR001031">
    <property type="entry name" value="Thioesterase"/>
</dbReference>
<dbReference type="SUPFAM" id="SSF52777">
    <property type="entry name" value="CoA-dependent acyltransferases"/>
    <property type="match status" value="2"/>
</dbReference>
<dbReference type="OrthoDB" id="3802848at2"/>
<evidence type="ECO:0000256" key="3">
    <source>
        <dbReference type="ARBA" id="ARBA00022450"/>
    </source>
</evidence>
<dbReference type="Pfam" id="PF00550">
    <property type="entry name" value="PP-binding"/>
    <property type="match status" value="2"/>
</dbReference>
<keyword evidence="3" id="KW-0596">Phosphopantetheine</keyword>
<dbReference type="InterPro" id="IPR010071">
    <property type="entry name" value="AA_adenyl_dom"/>
</dbReference>
<dbReference type="NCBIfam" id="TIGR01733">
    <property type="entry name" value="AA-adenyl-dom"/>
    <property type="match status" value="1"/>
</dbReference>
<comment type="cofactor">
    <cofactor evidence="1">
        <name>pantetheine 4'-phosphate</name>
        <dbReference type="ChEBI" id="CHEBI:47942"/>
    </cofactor>
</comment>
<dbReference type="Gene3D" id="3.40.50.980">
    <property type="match status" value="2"/>
</dbReference>
<dbReference type="InterPro" id="IPR000873">
    <property type="entry name" value="AMP-dep_synth/lig_dom"/>
</dbReference>
<dbReference type="Gene3D" id="3.30.559.10">
    <property type="entry name" value="Chloramphenicol acetyltransferase-like domain"/>
    <property type="match status" value="1"/>
</dbReference>
<dbReference type="Proteomes" id="UP000198282">
    <property type="component" value="Unassembled WGS sequence"/>
</dbReference>
<dbReference type="GO" id="GO:0044550">
    <property type="term" value="P:secondary metabolite biosynthetic process"/>
    <property type="evidence" value="ECO:0007669"/>
    <property type="project" value="UniProtKB-ARBA"/>
</dbReference>
<feature type="domain" description="Carrier" evidence="5">
    <location>
        <begin position="1156"/>
        <end position="1231"/>
    </location>
</feature>
<dbReference type="InterPro" id="IPR020802">
    <property type="entry name" value="TesA-like"/>
</dbReference>
<dbReference type="FunFam" id="2.30.38.10:FF:000001">
    <property type="entry name" value="Non-ribosomal peptide synthetase PvdI"/>
    <property type="match status" value="1"/>
</dbReference>
<dbReference type="Pfam" id="PF00975">
    <property type="entry name" value="Thioesterase"/>
    <property type="match status" value="1"/>
</dbReference>
<dbReference type="InterPro" id="IPR029058">
    <property type="entry name" value="AB_hydrolase_fold"/>
</dbReference>
<dbReference type="RefSeq" id="WP_143653067.1">
    <property type="nucleotide sequence ID" value="NZ_FZOD01000001.1"/>
</dbReference>
<dbReference type="PROSITE" id="PS00012">
    <property type="entry name" value="PHOSPHOPANTETHEINE"/>
    <property type="match status" value="2"/>
</dbReference>
<evidence type="ECO:0000313" key="6">
    <source>
        <dbReference type="EMBL" id="SNR95020.1"/>
    </source>
</evidence>
<dbReference type="InterPro" id="IPR025110">
    <property type="entry name" value="AMP-bd_C"/>
</dbReference>
<dbReference type="EMBL" id="FZOD01000001">
    <property type="protein sequence ID" value="SNR95020.1"/>
    <property type="molecule type" value="Genomic_DNA"/>
</dbReference>
<dbReference type="InterPro" id="IPR020806">
    <property type="entry name" value="PKS_PP-bd"/>
</dbReference>
<feature type="domain" description="Carrier" evidence="5">
    <location>
        <begin position="96"/>
        <end position="171"/>
    </location>
</feature>
<dbReference type="GO" id="GO:0008610">
    <property type="term" value="P:lipid biosynthetic process"/>
    <property type="evidence" value="ECO:0007669"/>
    <property type="project" value="UniProtKB-ARBA"/>
</dbReference>
<dbReference type="PROSITE" id="PS50075">
    <property type="entry name" value="CARRIER"/>
    <property type="match status" value="2"/>
</dbReference>
<dbReference type="PROSITE" id="PS00455">
    <property type="entry name" value="AMP_BINDING"/>
    <property type="match status" value="1"/>
</dbReference>
<evidence type="ECO:0000313" key="7">
    <source>
        <dbReference type="Proteomes" id="UP000198282"/>
    </source>
</evidence>
<feature type="non-terminal residue" evidence="6">
    <location>
        <position position="1"/>
    </location>
</feature>
<dbReference type="FunFam" id="3.30.300.30:FF:000010">
    <property type="entry name" value="Enterobactin synthetase component F"/>
    <property type="match status" value="1"/>
</dbReference>
<dbReference type="InterPro" id="IPR020845">
    <property type="entry name" value="AMP-binding_CS"/>
</dbReference>
<dbReference type="CDD" id="cd17652">
    <property type="entry name" value="A_NRPS_CmdD_like"/>
    <property type="match status" value="1"/>
</dbReference>
<name>A0A239AHJ1_9ACTN</name>
<dbReference type="Gene3D" id="2.30.38.10">
    <property type="entry name" value="Luciferase, Domain 3"/>
    <property type="match status" value="1"/>
</dbReference>
<dbReference type="SUPFAM" id="SSF53474">
    <property type="entry name" value="alpha/beta-Hydrolases"/>
    <property type="match status" value="1"/>
</dbReference>
<dbReference type="GO" id="GO:0005829">
    <property type="term" value="C:cytosol"/>
    <property type="evidence" value="ECO:0007669"/>
    <property type="project" value="TreeGrafter"/>
</dbReference>
<dbReference type="CDD" id="cd19540">
    <property type="entry name" value="LCL_NRPS-like"/>
    <property type="match status" value="1"/>
</dbReference>
<dbReference type="FunFam" id="1.10.1200.10:FF:000016">
    <property type="entry name" value="Non-ribosomal peptide synthase"/>
    <property type="match status" value="1"/>
</dbReference>
<dbReference type="SUPFAM" id="SSF47336">
    <property type="entry name" value="ACP-like"/>
    <property type="match status" value="2"/>
</dbReference>
<dbReference type="SMART" id="SM00823">
    <property type="entry name" value="PKS_PP"/>
    <property type="match status" value="2"/>
</dbReference>
<dbReference type="SMART" id="SM00824">
    <property type="entry name" value="PKS_TE"/>
    <property type="match status" value="1"/>
</dbReference>
<evidence type="ECO:0000259" key="5">
    <source>
        <dbReference type="PROSITE" id="PS50075"/>
    </source>
</evidence>
<evidence type="ECO:0000256" key="1">
    <source>
        <dbReference type="ARBA" id="ARBA00001957"/>
    </source>
</evidence>
<dbReference type="FunFam" id="3.30.559.30:FF:000001">
    <property type="entry name" value="Non-ribosomal peptide synthetase"/>
    <property type="match status" value="1"/>
</dbReference>
<dbReference type="InterPro" id="IPR036736">
    <property type="entry name" value="ACP-like_sf"/>
</dbReference>